<accession>A0AA37IXH6</accession>
<dbReference type="PROSITE" id="PS51257">
    <property type="entry name" value="PROKAR_LIPOPROTEIN"/>
    <property type="match status" value="1"/>
</dbReference>
<organism evidence="1 2">
    <name type="scientific">Faecalibacterium gallinarum</name>
    <dbReference type="NCBI Taxonomy" id="2903556"/>
    <lineage>
        <taxon>Bacteria</taxon>
        <taxon>Bacillati</taxon>
        <taxon>Bacillota</taxon>
        <taxon>Clostridia</taxon>
        <taxon>Eubacteriales</taxon>
        <taxon>Oscillospiraceae</taxon>
        <taxon>Faecalibacterium</taxon>
    </lineage>
</organism>
<proteinExistence type="predicted"/>
<sequence length="197" mass="21230">MKKLKRIFSALLIGAMALTLLVGCGGSGGSTGSSVQYMDESSAALNTFIASGESWASGGPIDIIENEALRELTDKWAEEASFALSRLCDPNAGGEDGFIENYLKRPFDARCENVLSAEGILNDDTNRMDTGLMIIGAEDLPESELNNALTQFFKDQQHIGENQIPSGVALHVYLVTDATNEYQKAWIAFLVVTGSNK</sequence>
<protein>
    <submittedName>
        <fullName evidence="1">Uncharacterized protein</fullName>
    </submittedName>
</protein>
<dbReference type="AlphaFoldDB" id="A0AA37IXH6"/>
<comment type="caution">
    <text evidence="1">The sequence shown here is derived from an EMBL/GenBank/DDBJ whole genome shotgun (WGS) entry which is preliminary data.</text>
</comment>
<reference evidence="1" key="1">
    <citation type="journal article" date="2022" name="Int. J. Syst. Evol. Microbiol.">
        <title>Genome-based, phenotypic and chemotaxonomic classification of Faecalibacterium strains: proposal of three novel species Faecalibacterium duncaniae sp. nov., Faecalibacterium hattorii sp. nov. and Faecalibacterium gallinarum sp. nov. .</title>
        <authorList>
            <person name="Sakamoto M."/>
            <person name="Sakurai N."/>
            <person name="Tanno H."/>
            <person name="Iino T."/>
            <person name="Ohkuma M."/>
            <person name="Endo A."/>
        </authorList>
    </citation>
    <scope>NUCLEOTIDE SEQUENCE</scope>
    <source>
        <strain evidence="1">JCM 17207</strain>
    </source>
</reference>
<evidence type="ECO:0000313" key="1">
    <source>
        <dbReference type="EMBL" id="GJN63477.1"/>
    </source>
</evidence>
<evidence type="ECO:0000313" key="2">
    <source>
        <dbReference type="Proteomes" id="UP001055185"/>
    </source>
</evidence>
<name>A0AA37IXH6_9FIRM</name>
<dbReference type="Proteomes" id="UP001055185">
    <property type="component" value="Unassembled WGS sequence"/>
</dbReference>
<dbReference type="RefSeq" id="WP_238315502.1">
    <property type="nucleotide sequence ID" value="NZ_BQKV01000003.1"/>
</dbReference>
<dbReference type="EMBL" id="BQKV01000003">
    <property type="protein sequence ID" value="GJN63477.1"/>
    <property type="molecule type" value="Genomic_DNA"/>
</dbReference>
<keyword evidence="2" id="KW-1185">Reference proteome</keyword>
<gene>
    <name evidence="1" type="ORF">JCM17207_01020</name>
</gene>